<dbReference type="EMBL" id="JAVIJP010000013">
    <property type="protein sequence ID" value="KAL3646416.1"/>
    <property type="molecule type" value="Genomic_DNA"/>
</dbReference>
<proteinExistence type="predicted"/>
<organism evidence="1 2">
    <name type="scientific">Castilleja foliolosa</name>
    <dbReference type="NCBI Taxonomy" id="1961234"/>
    <lineage>
        <taxon>Eukaryota</taxon>
        <taxon>Viridiplantae</taxon>
        <taxon>Streptophyta</taxon>
        <taxon>Embryophyta</taxon>
        <taxon>Tracheophyta</taxon>
        <taxon>Spermatophyta</taxon>
        <taxon>Magnoliopsida</taxon>
        <taxon>eudicotyledons</taxon>
        <taxon>Gunneridae</taxon>
        <taxon>Pentapetalae</taxon>
        <taxon>asterids</taxon>
        <taxon>lamiids</taxon>
        <taxon>Lamiales</taxon>
        <taxon>Orobanchaceae</taxon>
        <taxon>Pedicularideae</taxon>
        <taxon>Castillejinae</taxon>
        <taxon>Castilleja</taxon>
    </lineage>
</organism>
<protein>
    <submittedName>
        <fullName evidence="1">Uncharacterized protein</fullName>
    </submittedName>
</protein>
<dbReference type="Proteomes" id="UP001632038">
    <property type="component" value="Unassembled WGS sequence"/>
</dbReference>
<keyword evidence="2" id="KW-1185">Reference proteome</keyword>
<evidence type="ECO:0000313" key="2">
    <source>
        <dbReference type="Proteomes" id="UP001632038"/>
    </source>
</evidence>
<comment type="caution">
    <text evidence="1">The sequence shown here is derived from an EMBL/GenBank/DDBJ whole genome shotgun (WGS) entry which is preliminary data.</text>
</comment>
<sequence>MTNSFLGFIEMEILALKALSEPPMLLLQSYVLVLLYSL</sequence>
<evidence type="ECO:0000313" key="1">
    <source>
        <dbReference type="EMBL" id="KAL3646416.1"/>
    </source>
</evidence>
<name>A0ABD3DVX8_9LAMI</name>
<reference evidence="2" key="1">
    <citation type="journal article" date="2024" name="IScience">
        <title>Strigolactones Initiate the Formation of Haustorium-like Structures in Castilleja.</title>
        <authorList>
            <person name="Buerger M."/>
            <person name="Peterson D."/>
            <person name="Chory J."/>
        </authorList>
    </citation>
    <scope>NUCLEOTIDE SEQUENCE [LARGE SCALE GENOMIC DNA]</scope>
</reference>
<gene>
    <name evidence="1" type="ORF">CASFOL_011596</name>
</gene>
<dbReference type="AlphaFoldDB" id="A0ABD3DVX8"/>
<accession>A0ABD3DVX8</accession>